<proteinExistence type="predicted"/>
<dbReference type="GeneID" id="65081120"/>
<evidence type="ECO:0000313" key="2">
    <source>
        <dbReference type="Proteomes" id="UP000184255"/>
    </source>
</evidence>
<name>A0A1L7SM78_FUSMA</name>
<reference evidence="2" key="1">
    <citation type="journal article" date="2016" name="Genome Biol. Evol.">
        <title>Comparative 'omics' of the Fusarium fujikuroi species complex highlights differences in genetic potential and metabolite synthesis.</title>
        <authorList>
            <person name="Niehaus E.-M."/>
            <person name="Muensterkoetter M."/>
            <person name="Proctor R.H."/>
            <person name="Brown D.W."/>
            <person name="Sharon A."/>
            <person name="Idan Y."/>
            <person name="Oren-Young L."/>
            <person name="Sieber C.M."/>
            <person name="Novak O."/>
            <person name="Pencik A."/>
            <person name="Tarkowska D."/>
            <person name="Hromadova K."/>
            <person name="Freeman S."/>
            <person name="Maymon M."/>
            <person name="Elazar M."/>
            <person name="Youssef S.A."/>
            <person name="El-Shabrawy E.S.M."/>
            <person name="Shalaby A.B.A."/>
            <person name="Houterman P."/>
            <person name="Brock N.L."/>
            <person name="Burkhardt I."/>
            <person name="Tsavkelova E.A."/>
            <person name="Dickschat J.S."/>
            <person name="Galuszka P."/>
            <person name="Gueldener U."/>
            <person name="Tudzynski B."/>
        </authorList>
    </citation>
    <scope>NUCLEOTIDE SEQUENCE [LARGE SCALE GENOMIC DNA]</scope>
    <source>
        <strain evidence="2">MRC7560</strain>
    </source>
</reference>
<sequence length="110" mass="12388">MPESDPLLAAPTTIVHPKHKTWLCEEKVNGTECNTHNDVNDLICMKCDYQVDGWTKVRAEDVNEIHIGQLYSYKDGVAKWQYFKYFLNPGPILEDAPGNNAPVPRGTIDG</sequence>
<dbReference type="RefSeq" id="XP_041677195.1">
    <property type="nucleotide sequence ID" value="XM_041823601.1"/>
</dbReference>
<dbReference type="EMBL" id="FCQH01000001">
    <property type="protein sequence ID" value="CVK84924.1"/>
    <property type="molecule type" value="Genomic_DNA"/>
</dbReference>
<dbReference type="AlphaFoldDB" id="A0A1L7SM78"/>
<dbReference type="Proteomes" id="UP000184255">
    <property type="component" value="Unassembled WGS sequence"/>
</dbReference>
<comment type="caution">
    <text evidence="1">The sequence shown here is derived from an EMBL/GenBank/DDBJ whole genome shotgun (WGS) entry which is preliminary data.</text>
</comment>
<organism evidence="1 2">
    <name type="scientific">Fusarium mangiferae</name>
    <name type="common">Mango malformation disease fungus</name>
    <dbReference type="NCBI Taxonomy" id="192010"/>
    <lineage>
        <taxon>Eukaryota</taxon>
        <taxon>Fungi</taxon>
        <taxon>Dikarya</taxon>
        <taxon>Ascomycota</taxon>
        <taxon>Pezizomycotina</taxon>
        <taxon>Sordariomycetes</taxon>
        <taxon>Hypocreomycetidae</taxon>
        <taxon>Hypocreales</taxon>
        <taxon>Nectriaceae</taxon>
        <taxon>Fusarium</taxon>
        <taxon>Fusarium fujikuroi species complex</taxon>
    </lineage>
</organism>
<dbReference type="VEuPathDB" id="FungiDB:FMAN_01848"/>
<keyword evidence="2" id="KW-1185">Reference proteome</keyword>
<accession>A0A1L7SM78</accession>
<protein>
    <submittedName>
        <fullName evidence="1">Uncharacterized protein</fullName>
    </submittedName>
</protein>
<evidence type="ECO:0000313" key="1">
    <source>
        <dbReference type="EMBL" id="CVK84924.1"/>
    </source>
</evidence>
<gene>
    <name evidence="1" type="ORF">FMAN_01848</name>
</gene>